<dbReference type="InterPro" id="IPR000905">
    <property type="entry name" value="Gcp-like_dom"/>
</dbReference>
<dbReference type="InterPro" id="IPR043129">
    <property type="entry name" value="ATPase_NBD"/>
</dbReference>
<name>A0A5B9QYY3_9BACT</name>
<gene>
    <name evidence="2" type="primary">tsaB</name>
    <name evidence="2" type="ORF">UC8_44000</name>
</gene>
<accession>A0A5B9QYY3</accession>
<protein>
    <submittedName>
        <fullName evidence="2">tRNA threonylcarbamoyladenosine biosynthesis protein TsaB</fullName>
    </submittedName>
</protein>
<dbReference type="KEGG" id="rul:UC8_44000"/>
<sequence length="224" mass="24012">MSHWHLAIETSGRHGSLALLDGDQLLREVALEPQQRTAASLFPAMEELLQQVRASGEPLQQVSVASGPGSFTGLRIGVTAAKTLAYAMKCQLVAVDALEVIAQQAFDHNESLEQLWVGVKAYRGQIFARGCARQNTAAGESLVLSGPQWRQQVSTLPAGWGLTGDAAGDPSLEISSKIFLVDPQYWQPTASTVGRLAAGAEPIDPLRLVPEYLRPSAAEEKLNS</sequence>
<evidence type="ECO:0000259" key="1">
    <source>
        <dbReference type="Pfam" id="PF00814"/>
    </source>
</evidence>
<organism evidence="2 3">
    <name type="scientific">Roseimaritima ulvae</name>
    <dbReference type="NCBI Taxonomy" id="980254"/>
    <lineage>
        <taxon>Bacteria</taxon>
        <taxon>Pseudomonadati</taxon>
        <taxon>Planctomycetota</taxon>
        <taxon>Planctomycetia</taxon>
        <taxon>Pirellulales</taxon>
        <taxon>Pirellulaceae</taxon>
        <taxon>Roseimaritima</taxon>
    </lineage>
</organism>
<proteinExistence type="predicted"/>
<reference evidence="2 3" key="1">
    <citation type="submission" date="2019-08" db="EMBL/GenBank/DDBJ databases">
        <title>Deep-cultivation of Planctomycetes and their phenomic and genomic characterization uncovers novel biology.</title>
        <authorList>
            <person name="Wiegand S."/>
            <person name="Jogler M."/>
            <person name="Boedeker C."/>
            <person name="Pinto D."/>
            <person name="Vollmers J."/>
            <person name="Rivas-Marin E."/>
            <person name="Kohn T."/>
            <person name="Peeters S.H."/>
            <person name="Heuer A."/>
            <person name="Rast P."/>
            <person name="Oberbeckmann S."/>
            <person name="Bunk B."/>
            <person name="Jeske O."/>
            <person name="Meyerdierks A."/>
            <person name="Storesund J.E."/>
            <person name="Kallscheuer N."/>
            <person name="Luecker S."/>
            <person name="Lage O.M."/>
            <person name="Pohl T."/>
            <person name="Merkel B.J."/>
            <person name="Hornburger P."/>
            <person name="Mueller R.-W."/>
            <person name="Bruemmer F."/>
            <person name="Labrenz M."/>
            <person name="Spormann A.M."/>
            <person name="Op den Camp H."/>
            <person name="Overmann J."/>
            <person name="Amann R."/>
            <person name="Jetten M.S.M."/>
            <person name="Mascher T."/>
            <person name="Medema M.H."/>
            <person name="Devos D.P."/>
            <person name="Kaster A.-K."/>
            <person name="Ovreas L."/>
            <person name="Rohde M."/>
            <person name="Galperin M.Y."/>
            <person name="Jogler C."/>
        </authorList>
    </citation>
    <scope>NUCLEOTIDE SEQUENCE [LARGE SCALE GENOMIC DNA]</scope>
    <source>
        <strain evidence="2 3">UC8</strain>
    </source>
</reference>
<dbReference type="Gene3D" id="3.30.420.40">
    <property type="match status" value="2"/>
</dbReference>
<dbReference type="SUPFAM" id="SSF53067">
    <property type="entry name" value="Actin-like ATPase domain"/>
    <property type="match status" value="1"/>
</dbReference>
<dbReference type="RefSeq" id="WP_068131669.1">
    <property type="nucleotide sequence ID" value="NZ_CP042914.1"/>
</dbReference>
<dbReference type="GO" id="GO:0002949">
    <property type="term" value="P:tRNA threonylcarbamoyladenosine modification"/>
    <property type="evidence" value="ECO:0007669"/>
    <property type="project" value="InterPro"/>
</dbReference>
<dbReference type="NCBIfam" id="TIGR03725">
    <property type="entry name" value="T6A_YeaZ"/>
    <property type="match status" value="1"/>
</dbReference>
<dbReference type="Proteomes" id="UP000325286">
    <property type="component" value="Chromosome"/>
</dbReference>
<dbReference type="PANTHER" id="PTHR11735">
    <property type="entry name" value="TRNA N6-ADENOSINE THREONYLCARBAMOYLTRANSFERASE"/>
    <property type="match status" value="1"/>
</dbReference>
<dbReference type="PANTHER" id="PTHR11735:SF11">
    <property type="entry name" value="TRNA THREONYLCARBAMOYLADENOSINE BIOSYNTHESIS PROTEIN TSAB"/>
    <property type="match status" value="1"/>
</dbReference>
<evidence type="ECO:0000313" key="2">
    <source>
        <dbReference type="EMBL" id="QEG42366.1"/>
    </source>
</evidence>
<evidence type="ECO:0000313" key="3">
    <source>
        <dbReference type="Proteomes" id="UP000325286"/>
    </source>
</evidence>
<dbReference type="Pfam" id="PF00814">
    <property type="entry name" value="TsaD"/>
    <property type="match status" value="1"/>
</dbReference>
<dbReference type="GO" id="GO:0005829">
    <property type="term" value="C:cytosol"/>
    <property type="evidence" value="ECO:0007669"/>
    <property type="project" value="TreeGrafter"/>
</dbReference>
<dbReference type="InterPro" id="IPR022496">
    <property type="entry name" value="T6A_TsaB"/>
</dbReference>
<keyword evidence="3" id="KW-1185">Reference proteome</keyword>
<feature type="domain" description="Gcp-like" evidence="1">
    <location>
        <begin position="38"/>
        <end position="128"/>
    </location>
</feature>
<dbReference type="EMBL" id="CP042914">
    <property type="protein sequence ID" value="QEG42366.1"/>
    <property type="molecule type" value="Genomic_DNA"/>
</dbReference>
<dbReference type="AlphaFoldDB" id="A0A5B9QYY3"/>